<keyword evidence="4 8" id="KW-0812">Transmembrane</keyword>
<dbReference type="InterPro" id="IPR012910">
    <property type="entry name" value="Plug_dom"/>
</dbReference>
<dbReference type="Gene3D" id="2.170.130.10">
    <property type="entry name" value="TonB-dependent receptor, plug domain"/>
    <property type="match status" value="1"/>
</dbReference>
<keyword evidence="6 8" id="KW-0472">Membrane</keyword>
<dbReference type="OrthoDB" id="9763670at2"/>
<evidence type="ECO:0000256" key="7">
    <source>
        <dbReference type="ARBA" id="ARBA00023237"/>
    </source>
</evidence>
<dbReference type="KEGG" id="sua:Saut_0094"/>
<evidence type="ECO:0000259" key="12">
    <source>
        <dbReference type="Pfam" id="PF07715"/>
    </source>
</evidence>
<dbReference type="Pfam" id="PF00593">
    <property type="entry name" value="TonB_dep_Rec_b-barrel"/>
    <property type="match status" value="1"/>
</dbReference>
<evidence type="ECO:0000313" key="13">
    <source>
        <dbReference type="EMBL" id="ADN08143.1"/>
    </source>
</evidence>
<keyword evidence="10" id="KW-0732">Signal</keyword>
<evidence type="ECO:0000256" key="4">
    <source>
        <dbReference type="ARBA" id="ARBA00022692"/>
    </source>
</evidence>
<comment type="subcellular location">
    <subcellularLocation>
        <location evidence="1 8">Cell outer membrane</location>
        <topology evidence="1 8">Multi-pass membrane protein</topology>
    </subcellularLocation>
</comment>
<name>E0USW6_SULAO</name>
<evidence type="ECO:0000313" key="14">
    <source>
        <dbReference type="Proteomes" id="UP000007803"/>
    </source>
</evidence>
<accession>E0USW6</accession>
<feature type="signal peptide" evidence="10">
    <location>
        <begin position="1"/>
        <end position="20"/>
    </location>
</feature>
<evidence type="ECO:0000256" key="5">
    <source>
        <dbReference type="ARBA" id="ARBA00023077"/>
    </source>
</evidence>
<dbReference type="STRING" id="563040.Saut_0094"/>
<dbReference type="GO" id="GO:0015344">
    <property type="term" value="F:siderophore uptake transmembrane transporter activity"/>
    <property type="evidence" value="ECO:0007669"/>
    <property type="project" value="TreeGrafter"/>
</dbReference>
<evidence type="ECO:0000256" key="10">
    <source>
        <dbReference type="SAM" id="SignalP"/>
    </source>
</evidence>
<dbReference type="PANTHER" id="PTHR30069">
    <property type="entry name" value="TONB-DEPENDENT OUTER MEMBRANE RECEPTOR"/>
    <property type="match status" value="1"/>
</dbReference>
<feature type="chain" id="PRO_5003141497" evidence="10">
    <location>
        <begin position="21"/>
        <end position="640"/>
    </location>
</feature>
<dbReference type="InterPro" id="IPR039426">
    <property type="entry name" value="TonB-dep_rcpt-like"/>
</dbReference>
<dbReference type="AlphaFoldDB" id="E0USW6"/>
<keyword evidence="3 8" id="KW-1134">Transmembrane beta strand</keyword>
<dbReference type="Gene3D" id="2.40.170.20">
    <property type="entry name" value="TonB-dependent receptor, beta-barrel domain"/>
    <property type="match status" value="1"/>
</dbReference>
<proteinExistence type="inferred from homology"/>
<keyword evidence="5 9" id="KW-0798">TonB box</keyword>
<dbReference type="PROSITE" id="PS52016">
    <property type="entry name" value="TONB_DEPENDENT_REC_3"/>
    <property type="match status" value="1"/>
</dbReference>
<comment type="similarity">
    <text evidence="8 9">Belongs to the TonB-dependent receptor family.</text>
</comment>
<dbReference type="Proteomes" id="UP000007803">
    <property type="component" value="Chromosome"/>
</dbReference>
<protein>
    <submittedName>
        <fullName evidence="13">TonB-dependent receptor plug</fullName>
    </submittedName>
</protein>
<feature type="domain" description="TonB-dependent receptor plug" evidence="12">
    <location>
        <begin position="41"/>
        <end position="149"/>
    </location>
</feature>
<dbReference type="InterPro" id="IPR036942">
    <property type="entry name" value="Beta-barrel_TonB_sf"/>
</dbReference>
<dbReference type="EMBL" id="CP002205">
    <property type="protein sequence ID" value="ADN08143.1"/>
    <property type="molecule type" value="Genomic_DNA"/>
</dbReference>
<evidence type="ECO:0000259" key="11">
    <source>
        <dbReference type="Pfam" id="PF00593"/>
    </source>
</evidence>
<keyword evidence="7 8" id="KW-0998">Cell outer membrane</keyword>
<evidence type="ECO:0000256" key="6">
    <source>
        <dbReference type="ARBA" id="ARBA00023136"/>
    </source>
</evidence>
<sequence>MQKTIQLSLLLGALLSQLHAQEITLTPLEITSTAIKTDELKSTDAVEVYTQKDIEAAHVQNVYEFLNQQTSVITMPSYGNPFSQKIDMRGFGIGDGYENIVIKVNGRRLNNIDGVPQLLASISPDAIEKIEIIKASGIVEAGDGANAGVINIITKKSNNAQVGFYTGSYNTFDGTFNIGHIDDKLSYNLNGEAQKHGGIRYIDSNGNKDENKFSNFGFDVAYKALENLELRANGLTSDINVWYASSLTLDQYNEDPTQKSNSFYSGVHQKASSDVIGAGITYDINDALSLDIDYNHEYKTSNYITYSSEYKYSYNSADMALKYIKENFEVIAGGYLFDGDRKGATNITGKKNQAAFVKTNIYLGASTLKAGYRYENVSYKYAPTAGITLKQDDSLHGIELGYNYMLNKEQSLFLNYAKSYQAPNIDRFFNYGGTFNQFIKPSKSDSYTLGYNIITKTNKLKISAYYINMHNEIYYYADPTFLNSKNTNLDKSHKYGFDVYDKYLLSQEISMVLNYNYVKAIIDDEIENGNNYSGNELPGVSNHNVKATLNYLPNKFATLALTEVYRSNAYAANDFNNNLTQKQEAYTSTDVSATYAKDNWEVFAKINNLFNQKNGLWIRDNAIYPVNFTTTAIIGFKLKY</sequence>
<organism evidence="13 14">
    <name type="scientific">Sulfurimonas autotrophica (strain ATCC BAA-671 / DSM 16294 / JCM 11897 / OK10)</name>
    <dbReference type="NCBI Taxonomy" id="563040"/>
    <lineage>
        <taxon>Bacteria</taxon>
        <taxon>Pseudomonadati</taxon>
        <taxon>Campylobacterota</taxon>
        <taxon>Epsilonproteobacteria</taxon>
        <taxon>Campylobacterales</taxon>
        <taxon>Sulfurimonadaceae</taxon>
        <taxon>Sulfurimonas</taxon>
    </lineage>
</organism>
<dbReference type="HOGENOM" id="CLU_008287_18_3_7"/>
<feature type="domain" description="TonB-dependent receptor-like beta-barrel" evidence="11">
    <location>
        <begin position="163"/>
        <end position="609"/>
    </location>
</feature>
<keyword evidence="13" id="KW-0675">Receptor</keyword>
<evidence type="ECO:0000256" key="9">
    <source>
        <dbReference type="RuleBase" id="RU003357"/>
    </source>
</evidence>
<evidence type="ECO:0000256" key="2">
    <source>
        <dbReference type="ARBA" id="ARBA00022448"/>
    </source>
</evidence>
<dbReference type="InterPro" id="IPR000531">
    <property type="entry name" value="Beta-barrel_TonB"/>
</dbReference>
<keyword evidence="14" id="KW-1185">Reference proteome</keyword>
<gene>
    <name evidence="13" type="ordered locus">Saut_0094</name>
</gene>
<dbReference type="GO" id="GO:0044718">
    <property type="term" value="P:siderophore transmembrane transport"/>
    <property type="evidence" value="ECO:0007669"/>
    <property type="project" value="TreeGrafter"/>
</dbReference>
<dbReference type="PANTHER" id="PTHR30069:SF27">
    <property type="entry name" value="BLL4766 PROTEIN"/>
    <property type="match status" value="1"/>
</dbReference>
<reference evidence="14" key="1">
    <citation type="journal article" date="2010" name="Stand. Genomic Sci.">
        <title>Complete genome sequence of Sulfurimonas autotrophica type strain (OK10).</title>
        <authorList>
            <person name="Sikorski J."/>
            <person name="Munk C."/>
            <person name="Lapidus A."/>
            <person name="Djao O."/>
            <person name="Lucas S."/>
            <person name="Glavina Del Rio T."/>
            <person name="Nolan M."/>
            <person name="Tice H."/>
            <person name="Han C."/>
            <person name="Cheng J."/>
            <person name="Tapia R."/>
            <person name="Goodwin L."/>
            <person name="Pitluck S."/>
            <person name="Liolios K."/>
            <person name="Ivanova N."/>
            <person name="Mavromatis K."/>
            <person name="Mikhailova N."/>
            <person name="Pati A."/>
            <person name="Sims D."/>
            <person name="Meincke L."/>
            <person name="Brettin T."/>
            <person name="Detter J."/>
            <person name="Chen A."/>
            <person name="Palaniappan K."/>
            <person name="Land M."/>
            <person name="Hauser L."/>
            <person name="Chang Y."/>
            <person name="Jeffries C."/>
            <person name="Rohde M."/>
            <person name="Lang E."/>
            <person name="Spring S."/>
            <person name="Goker M."/>
            <person name="Woyke T."/>
            <person name="Bristow J."/>
            <person name="Eisen J."/>
            <person name="Markowitz V."/>
            <person name="Hugenholtz P."/>
            <person name="Kyrpides N."/>
            <person name="Klenk H."/>
        </authorList>
    </citation>
    <scope>NUCLEOTIDE SEQUENCE [LARGE SCALE GENOMIC DNA]</scope>
    <source>
        <strain evidence="14">ATCC BAA-671 / DSM 16294 / JCM 11897 / OK10</strain>
    </source>
</reference>
<dbReference type="RefSeq" id="WP_013325899.1">
    <property type="nucleotide sequence ID" value="NC_014506.1"/>
</dbReference>
<evidence type="ECO:0000256" key="3">
    <source>
        <dbReference type="ARBA" id="ARBA00022452"/>
    </source>
</evidence>
<dbReference type="Pfam" id="PF07715">
    <property type="entry name" value="Plug"/>
    <property type="match status" value="1"/>
</dbReference>
<keyword evidence="2 8" id="KW-0813">Transport</keyword>
<dbReference type="SUPFAM" id="SSF56935">
    <property type="entry name" value="Porins"/>
    <property type="match status" value="1"/>
</dbReference>
<evidence type="ECO:0000256" key="1">
    <source>
        <dbReference type="ARBA" id="ARBA00004571"/>
    </source>
</evidence>
<evidence type="ECO:0000256" key="8">
    <source>
        <dbReference type="PROSITE-ProRule" id="PRU01360"/>
    </source>
</evidence>
<dbReference type="eggNOG" id="COG4206">
    <property type="taxonomic scope" value="Bacteria"/>
</dbReference>
<dbReference type="GO" id="GO:0009279">
    <property type="term" value="C:cell outer membrane"/>
    <property type="evidence" value="ECO:0007669"/>
    <property type="project" value="UniProtKB-SubCell"/>
</dbReference>
<dbReference type="InterPro" id="IPR037066">
    <property type="entry name" value="Plug_dom_sf"/>
</dbReference>